<dbReference type="InterPro" id="IPR001878">
    <property type="entry name" value="Znf_CCHC"/>
</dbReference>
<feature type="compositionally biased region" description="Basic residues" evidence="2">
    <location>
        <begin position="364"/>
        <end position="374"/>
    </location>
</feature>
<dbReference type="GO" id="GO:0008270">
    <property type="term" value="F:zinc ion binding"/>
    <property type="evidence" value="ECO:0007669"/>
    <property type="project" value="UniProtKB-KW"/>
</dbReference>
<keyword evidence="1" id="KW-0479">Metal-binding</keyword>
<evidence type="ECO:0000313" key="4">
    <source>
        <dbReference type="EMBL" id="CAE8588431.1"/>
    </source>
</evidence>
<dbReference type="EMBL" id="CAJNNV010003131">
    <property type="protein sequence ID" value="CAE8588431.1"/>
    <property type="molecule type" value="Genomic_DNA"/>
</dbReference>
<dbReference type="AlphaFoldDB" id="A0A813DSR2"/>
<dbReference type="Gene3D" id="4.10.60.10">
    <property type="entry name" value="Zinc finger, CCHC-type"/>
    <property type="match status" value="1"/>
</dbReference>
<organism evidence="4 5">
    <name type="scientific">Polarella glacialis</name>
    <name type="common">Dinoflagellate</name>
    <dbReference type="NCBI Taxonomy" id="89957"/>
    <lineage>
        <taxon>Eukaryota</taxon>
        <taxon>Sar</taxon>
        <taxon>Alveolata</taxon>
        <taxon>Dinophyceae</taxon>
        <taxon>Suessiales</taxon>
        <taxon>Suessiaceae</taxon>
        <taxon>Polarella</taxon>
    </lineage>
</organism>
<sequence length="417" mass="46595">MRRARESDVGGQGEYDIEQLIQRVQTLEVATAEADASRAEVEQRLQQVVAQLQQQSRPDGSVPATATATGTAMIDMKNLVPTRYSGKAAEFTEWSLKTSSYLCKACPELQKLLVAATKSVTPVLNTTMTEQESALGWQVCYALTMLCEGEALKLVSSRGVGQGFECWRQLHQEWAPRVAAQKTADMMDIMDFHFSADLVKSLLALDFKVREYQETHRREIDCDMLAGVLIRTCPNVHVRRHLLENAEKYKTWEDLKLAILSLCRIESLAMSSGTQASTSIGADPAPRSSTGQLTVPMEVDFVNGKGLECFKCGGHHFARECRERHNEGNHDDDGSFQECEFCGRRGHEQRKCYDWIRASTVARQRAKGKGRGKGKVHEIASASEEHEPEEEPEPRPPSVRDVNTVIPNILPPSPWTF</sequence>
<gene>
    <name evidence="4" type="ORF">PGLA1383_LOCUS7233</name>
</gene>
<keyword evidence="1" id="KW-0863">Zinc-finger</keyword>
<accession>A0A813DSR2</accession>
<feature type="region of interest" description="Disordered" evidence="2">
    <location>
        <begin position="363"/>
        <end position="417"/>
    </location>
</feature>
<proteinExistence type="predicted"/>
<evidence type="ECO:0000313" key="5">
    <source>
        <dbReference type="Proteomes" id="UP000654075"/>
    </source>
</evidence>
<dbReference type="Proteomes" id="UP000654075">
    <property type="component" value="Unassembled WGS sequence"/>
</dbReference>
<keyword evidence="1" id="KW-0862">Zinc</keyword>
<reference evidence="4" key="1">
    <citation type="submission" date="2021-02" db="EMBL/GenBank/DDBJ databases">
        <authorList>
            <person name="Dougan E. K."/>
            <person name="Rhodes N."/>
            <person name="Thang M."/>
            <person name="Chan C."/>
        </authorList>
    </citation>
    <scope>NUCLEOTIDE SEQUENCE</scope>
</reference>
<evidence type="ECO:0000256" key="2">
    <source>
        <dbReference type="SAM" id="MobiDB-lite"/>
    </source>
</evidence>
<dbReference type="PROSITE" id="PS50158">
    <property type="entry name" value="ZF_CCHC"/>
    <property type="match status" value="1"/>
</dbReference>
<evidence type="ECO:0000256" key="1">
    <source>
        <dbReference type="PROSITE-ProRule" id="PRU00047"/>
    </source>
</evidence>
<dbReference type="GO" id="GO:0003676">
    <property type="term" value="F:nucleic acid binding"/>
    <property type="evidence" value="ECO:0007669"/>
    <property type="project" value="InterPro"/>
</dbReference>
<protein>
    <recommendedName>
        <fullName evidence="3">CCHC-type domain-containing protein</fullName>
    </recommendedName>
</protein>
<dbReference type="OrthoDB" id="5978043at2759"/>
<comment type="caution">
    <text evidence="4">The sequence shown here is derived from an EMBL/GenBank/DDBJ whole genome shotgun (WGS) entry which is preliminary data.</text>
</comment>
<feature type="domain" description="CCHC-type" evidence="3">
    <location>
        <begin position="339"/>
        <end position="352"/>
    </location>
</feature>
<name>A0A813DSR2_POLGL</name>
<evidence type="ECO:0000259" key="3">
    <source>
        <dbReference type="PROSITE" id="PS50158"/>
    </source>
</evidence>
<keyword evidence="5" id="KW-1185">Reference proteome</keyword>